<keyword evidence="1" id="KW-0808">Transferase</keyword>
<protein>
    <recommendedName>
        <fullName evidence="2">4'-phosphopantetheinyl transferase domain-containing protein</fullName>
    </recommendedName>
</protein>
<feature type="domain" description="4'-phosphopantetheinyl transferase" evidence="2">
    <location>
        <begin position="37"/>
        <end position="127"/>
    </location>
</feature>
<dbReference type="GO" id="GO:0008897">
    <property type="term" value="F:holo-[acyl-carrier-protein] synthase activity"/>
    <property type="evidence" value="ECO:0007669"/>
    <property type="project" value="InterPro"/>
</dbReference>
<accession>A0A7U2IBA5</accession>
<evidence type="ECO:0000313" key="4">
    <source>
        <dbReference type="Proteomes" id="UP000663193"/>
    </source>
</evidence>
<evidence type="ECO:0000259" key="2">
    <source>
        <dbReference type="Pfam" id="PF01648"/>
    </source>
</evidence>
<dbReference type="VEuPathDB" id="FungiDB:JI435_135910"/>
<dbReference type="EMBL" id="CP069043">
    <property type="protein sequence ID" value="QRD06682.1"/>
    <property type="molecule type" value="Genomic_DNA"/>
</dbReference>
<name>A0A7U2IBA5_PHANO</name>
<dbReference type="Gene3D" id="3.90.470.20">
    <property type="entry name" value="4'-phosphopantetheinyl transferase domain"/>
    <property type="match status" value="1"/>
</dbReference>
<evidence type="ECO:0000256" key="1">
    <source>
        <dbReference type="ARBA" id="ARBA00022679"/>
    </source>
</evidence>
<evidence type="ECO:0000313" key="3">
    <source>
        <dbReference type="EMBL" id="QRD06682.1"/>
    </source>
</evidence>
<keyword evidence="4" id="KW-1185">Reference proteome</keyword>
<dbReference type="InterPro" id="IPR037143">
    <property type="entry name" value="4-PPantetheinyl_Trfase_dom_sf"/>
</dbReference>
<dbReference type="AlphaFoldDB" id="A0A7U2IBA5"/>
<dbReference type="Proteomes" id="UP000663193">
    <property type="component" value="Chromosome 21"/>
</dbReference>
<organism evidence="3 4">
    <name type="scientific">Phaeosphaeria nodorum (strain SN15 / ATCC MYA-4574 / FGSC 10173)</name>
    <name type="common">Glume blotch fungus</name>
    <name type="synonym">Parastagonospora nodorum</name>
    <dbReference type="NCBI Taxonomy" id="321614"/>
    <lineage>
        <taxon>Eukaryota</taxon>
        <taxon>Fungi</taxon>
        <taxon>Dikarya</taxon>
        <taxon>Ascomycota</taxon>
        <taxon>Pezizomycotina</taxon>
        <taxon>Dothideomycetes</taxon>
        <taxon>Pleosporomycetidae</taxon>
        <taxon>Pleosporales</taxon>
        <taxon>Pleosporineae</taxon>
        <taxon>Phaeosphaeriaceae</taxon>
        <taxon>Parastagonospora</taxon>
    </lineage>
</organism>
<reference evidence="4" key="1">
    <citation type="journal article" date="2021" name="BMC Genomics">
        <title>Chromosome-level genome assembly and manually-curated proteome of model necrotroph Parastagonospora nodorum Sn15 reveals a genome-wide trove of candidate effector homologs, and redundancy of virulence-related functions within an accessory chromosome.</title>
        <authorList>
            <person name="Bertazzoni S."/>
            <person name="Jones D.A.B."/>
            <person name="Phan H.T."/>
            <person name="Tan K.-C."/>
            <person name="Hane J.K."/>
        </authorList>
    </citation>
    <scope>NUCLEOTIDE SEQUENCE [LARGE SCALE GENOMIC DNA]</scope>
    <source>
        <strain evidence="4">SN15 / ATCC MYA-4574 / FGSC 10173)</strain>
    </source>
</reference>
<dbReference type="SUPFAM" id="SSF56214">
    <property type="entry name" value="4'-phosphopantetheinyl transferase"/>
    <property type="match status" value="1"/>
</dbReference>
<dbReference type="Pfam" id="PF01648">
    <property type="entry name" value="ACPS"/>
    <property type="match status" value="1"/>
</dbReference>
<dbReference type="OrthoDB" id="15433at2759"/>
<dbReference type="InterPro" id="IPR008278">
    <property type="entry name" value="4-PPantetheinyl_Trfase_dom"/>
</dbReference>
<sequence length="215" mass="23831">MGLGRQDLHPQRANSHYHTAVSNTLMPPRPFPSALRLGTDICNVSRIRAMLARGKELSYVHKFTKKILTTPERAYFWNRFGPPEDISTKLDIASNFLAGRFAAKEAIRKACDHFEDSTRGFQSIMILPVAFAPRQKHQSVRPQGLILDSPYVSTIDVEVHTLSVGHKSSYNVDGLDGQLCEISISHDGDFAIAVALVPSMSEQPMDEGISEASRP</sequence>
<dbReference type="GO" id="GO:0000287">
    <property type="term" value="F:magnesium ion binding"/>
    <property type="evidence" value="ECO:0007669"/>
    <property type="project" value="InterPro"/>
</dbReference>
<gene>
    <name evidence="3" type="ORF">JI435_135910</name>
</gene>
<proteinExistence type="predicted"/>